<evidence type="ECO:0000256" key="3">
    <source>
        <dbReference type="ARBA" id="ARBA00022737"/>
    </source>
</evidence>
<dbReference type="EnsemblMetazoa" id="AARA001606-RA">
    <property type="protein sequence ID" value="AARA001606-PA"/>
    <property type="gene ID" value="AARA001606"/>
</dbReference>
<dbReference type="RefSeq" id="XP_040156994.1">
    <property type="nucleotide sequence ID" value="XM_040301060.1"/>
</dbReference>
<dbReference type="PANTHER" id="PTHR24373">
    <property type="entry name" value="SLIT RELATED LEUCINE-RICH REPEAT NEURONAL PROTEIN"/>
    <property type="match status" value="1"/>
</dbReference>
<dbReference type="VEuPathDB" id="VectorBase:AARA21_008770"/>
<dbReference type="InterPro" id="IPR001611">
    <property type="entry name" value="Leu-rich_rpt"/>
</dbReference>
<dbReference type="EMBL" id="APCN01000816">
    <property type="status" value="NOT_ANNOTATED_CDS"/>
    <property type="molecule type" value="Genomic_DNA"/>
</dbReference>
<dbReference type="InterPro" id="IPR003591">
    <property type="entry name" value="Leu-rich_rpt_typical-subtyp"/>
</dbReference>
<name>A0A182HK31_ANOAR</name>
<proteinExistence type="predicted"/>
<dbReference type="AlphaFoldDB" id="A0A182HK31"/>
<keyword evidence="1" id="KW-0433">Leucine-rich repeat</keyword>
<reference evidence="4" key="1">
    <citation type="submission" date="2022-08" db="UniProtKB">
        <authorList>
            <consortium name="EnsemblMetazoa"/>
        </authorList>
    </citation>
    <scope>IDENTIFICATION</scope>
    <source>
        <strain evidence="4">Dongola</strain>
    </source>
</reference>
<dbReference type="PANTHER" id="PTHR24373:SF275">
    <property type="entry name" value="TIR DOMAIN-CONTAINING PROTEIN"/>
    <property type="match status" value="1"/>
</dbReference>
<accession>A0A182HK31</accession>
<dbReference type="InterPro" id="IPR032675">
    <property type="entry name" value="LRR_dom_sf"/>
</dbReference>
<evidence type="ECO:0000313" key="5">
    <source>
        <dbReference type="Proteomes" id="UP000075840"/>
    </source>
</evidence>
<dbReference type="SMART" id="SM00369">
    <property type="entry name" value="LRR_TYP"/>
    <property type="match status" value="6"/>
</dbReference>
<dbReference type="Pfam" id="PF13855">
    <property type="entry name" value="LRR_8"/>
    <property type="match status" value="3"/>
</dbReference>
<dbReference type="GeneID" id="120896713"/>
<evidence type="ECO:0000313" key="4">
    <source>
        <dbReference type="EnsemblMetazoa" id="AARA001606-PA"/>
    </source>
</evidence>
<dbReference type="Proteomes" id="UP000075840">
    <property type="component" value="Unassembled WGS sequence"/>
</dbReference>
<evidence type="ECO:0000256" key="1">
    <source>
        <dbReference type="ARBA" id="ARBA00022614"/>
    </source>
</evidence>
<protein>
    <submittedName>
        <fullName evidence="4">Uncharacterized protein</fullName>
    </submittedName>
</protein>
<keyword evidence="5" id="KW-1185">Reference proteome</keyword>
<dbReference type="Gene3D" id="3.80.10.10">
    <property type="entry name" value="Ribonuclease Inhibitor"/>
    <property type="match status" value="2"/>
</dbReference>
<dbReference type="PROSITE" id="PS51450">
    <property type="entry name" value="LRR"/>
    <property type="match status" value="3"/>
</dbReference>
<keyword evidence="3" id="KW-0677">Repeat</keyword>
<dbReference type="VEuPathDB" id="VectorBase:AARA001606"/>
<evidence type="ECO:0000256" key="2">
    <source>
        <dbReference type="ARBA" id="ARBA00022729"/>
    </source>
</evidence>
<dbReference type="InterPro" id="IPR050328">
    <property type="entry name" value="Dev_Immune_Receptor"/>
</dbReference>
<organism evidence="4 5">
    <name type="scientific">Anopheles arabiensis</name>
    <name type="common">Mosquito</name>
    <dbReference type="NCBI Taxonomy" id="7173"/>
    <lineage>
        <taxon>Eukaryota</taxon>
        <taxon>Metazoa</taxon>
        <taxon>Ecdysozoa</taxon>
        <taxon>Arthropoda</taxon>
        <taxon>Hexapoda</taxon>
        <taxon>Insecta</taxon>
        <taxon>Pterygota</taxon>
        <taxon>Neoptera</taxon>
        <taxon>Endopterygota</taxon>
        <taxon>Diptera</taxon>
        <taxon>Nematocera</taxon>
        <taxon>Culicoidea</taxon>
        <taxon>Culicidae</taxon>
        <taxon>Anophelinae</taxon>
        <taxon>Anopheles</taxon>
    </lineage>
</organism>
<dbReference type="KEGG" id="aara:120896713"/>
<sequence>MRTMAGTRFVVLTHCVASLFLLTVANGAIIRLNCDTVDDKCLLKNVFASEDDRFKEIRNERYQSIIEFFDCHIHTLPPIPYINKVKANAINLVRIEENTFSTIHRLDVSYNRLREVSTKAFEYPEELLELNLNGNPTLKDFAFLSKLTGLRSLDMADMKLELELLDINTFAGMSELSTLNMSDNRITSIPVGMFSPLVGLTDLDLSRNSITKIASGTFAIATTHSYLRDGIYHQALNFDLSTNNISIIENNAFLHASKVNLRNNKLIGIGQYAFDNQTALEHLDLSGNDQLKNFDFLHNLRALHYLDMSHMNFSFDGVPRNIFDDLDSLTTLDLSNNRILEIPIGIFAELQSLNFINLRHNSISHIEFGTFSMRKYDLIDEIDLSYNNIKELNFLVFVPLKYLKTLLLHGNKISYVNAKQLTRNKSLYNFGIQNSNVRCYDLIDLLGSLKLVLEPNEFISHLPNVDGIRCQP</sequence>
<dbReference type="SUPFAM" id="SSF52058">
    <property type="entry name" value="L domain-like"/>
    <property type="match status" value="1"/>
</dbReference>
<dbReference type="PRINTS" id="PR00019">
    <property type="entry name" value="LEURICHRPT"/>
</dbReference>
<keyword evidence="2" id="KW-0732">Signal</keyword>